<feature type="signal peptide" evidence="1">
    <location>
        <begin position="1"/>
        <end position="30"/>
    </location>
</feature>
<proteinExistence type="predicted"/>
<organism evidence="3 4">
    <name type="scientific">Tamaricihabitans halophyticus</name>
    <dbReference type="NCBI Taxonomy" id="1262583"/>
    <lineage>
        <taxon>Bacteria</taxon>
        <taxon>Bacillati</taxon>
        <taxon>Actinomycetota</taxon>
        <taxon>Actinomycetes</taxon>
        <taxon>Pseudonocardiales</taxon>
        <taxon>Pseudonocardiaceae</taxon>
        <taxon>Tamaricihabitans</taxon>
    </lineage>
</organism>
<comment type="caution">
    <text evidence="3">The sequence shown here is derived from an EMBL/GenBank/DDBJ whole genome shotgun (WGS) entry which is preliminary data.</text>
</comment>
<dbReference type="Pfam" id="PF07510">
    <property type="entry name" value="GmrSD_C"/>
    <property type="match status" value="1"/>
</dbReference>
<dbReference type="PANTHER" id="PTHR24094">
    <property type="entry name" value="SECRETED PROTEIN"/>
    <property type="match status" value="1"/>
</dbReference>
<dbReference type="PANTHER" id="PTHR24094:SF15">
    <property type="entry name" value="AMP-DEPENDENT SYNTHETASE_LIGASE DOMAIN-CONTAINING PROTEIN-RELATED"/>
    <property type="match status" value="1"/>
</dbReference>
<name>A0A4R2QVP8_9PSEU</name>
<dbReference type="RefSeq" id="WP_132876921.1">
    <property type="nucleotide sequence ID" value="NZ_SLXQ01000003.1"/>
</dbReference>
<dbReference type="InterPro" id="IPR011089">
    <property type="entry name" value="GmrSD_C"/>
</dbReference>
<protein>
    <submittedName>
        <fullName evidence="3">Uncharacterized protein DUF1524</fullName>
    </submittedName>
</protein>
<reference evidence="3 4" key="1">
    <citation type="submission" date="2019-03" db="EMBL/GenBank/DDBJ databases">
        <title>Genomic Encyclopedia of Type Strains, Phase IV (KMG-IV): sequencing the most valuable type-strain genomes for metagenomic binning, comparative biology and taxonomic classification.</title>
        <authorList>
            <person name="Goeker M."/>
        </authorList>
    </citation>
    <scope>NUCLEOTIDE SEQUENCE [LARGE SCALE GENOMIC DNA]</scope>
    <source>
        <strain evidence="3 4">DSM 45765</strain>
    </source>
</reference>
<dbReference type="AlphaFoldDB" id="A0A4R2QVP8"/>
<evidence type="ECO:0000313" key="3">
    <source>
        <dbReference type="EMBL" id="TCP54152.1"/>
    </source>
</evidence>
<evidence type="ECO:0000259" key="2">
    <source>
        <dbReference type="Pfam" id="PF07510"/>
    </source>
</evidence>
<dbReference type="EMBL" id="SLXQ01000003">
    <property type="protein sequence ID" value="TCP54152.1"/>
    <property type="molecule type" value="Genomic_DNA"/>
</dbReference>
<accession>A0A4R2QVP8</accession>
<dbReference type="OrthoDB" id="5196645at2"/>
<evidence type="ECO:0000313" key="4">
    <source>
        <dbReference type="Proteomes" id="UP000294911"/>
    </source>
</evidence>
<keyword evidence="4" id="KW-1185">Reference proteome</keyword>
<sequence length="212" mass="23251">MSTSRTLRSALTVVALSGGLVLGLAPAASAVPPNIPDTETAQTMLTELEVAPDGSMDGYDRDEFPHWSTVSDNCNTREEVLKRDGEGVEVGEDCYPTSGSWFSPFDGETRSEPSDISIDHMVPLANAWRTGAAEWTRDKREQFANDLDDPQLIAVTPESNGAKGDSSPDEWKPEVREHWCDYGKSWIAVKDKWQLTVNEAEKGALEEMLGTC</sequence>
<keyword evidence="1" id="KW-0732">Signal</keyword>
<evidence type="ECO:0000256" key="1">
    <source>
        <dbReference type="SAM" id="SignalP"/>
    </source>
</evidence>
<feature type="domain" description="GmrSD restriction endonucleases C-terminal" evidence="2">
    <location>
        <begin position="114"/>
        <end position="205"/>
    </location>
</feature>
<gene>
    <name evidence="3" type="ORF">EV191_103193</name>
</gene>
<dbReference type="Proteomes" id="UP000294911">
    <property type="component" value="Unassembled WGS sequence"/>
</dbReference>
<feature type="chain" id="PRO_5038928510" evidence="1">
    <location>
        <begin position="31"/>
        <end position="212"/>
    </location>
</feature>